<gene>
    <name evidence="1" type="ORF">PXEA_LOCUS9748</name>
</gene>
<reference evidence="1" key="1">
    <citation type="submission" date="2018-11" db="EMBL/GenBank/DDBJ databases">
        <authorList>
            <consortium name="Pathogen Informatics"/>
        </authorList>
    </citation>
    <scope>NUCLEOTIDE SEQUENCE</scope>
</reference>
<dbReference type="EMBL" id="CAAALY010027945">
    <property type="protein sequence ID" value="VEL16308.1"/>
    <property type="molecule type" value="Genomic_DNA"/>
</dbReference>
<proteinExistence type="predicted"/>
<dbReference type="Proteomes" id="UP000784294">
    <property type="component" value="Unassembled WGS sequence"/>
</dbReference>
<evidence type="ECO:0000313" key="2">
    <source>
        <dbReference type="Proteomes" id="UP000784294"/>
    </source>
</evidence>
<protein>
    <submittedName>
        <fullName evidence="1">Uncharacterized protein</fullName>
    </submittedName>
</protein>
<accession>A0A448WNK9</accession>
<sequence length="117" mass="12936">MKLSNQPNNQTLYHQKSDIIPHVFYSHIRVDLIRAVPLSGLAAVDATTQSQQTAAIAAHLYSSKRSSTGQMAKSTCHLLDANASETRILLTNIPEAGWSNIVEAQGQMNQRDYNKSR</sequence>
<keyword evidence="2" id="KW-1185">Reference proteome</keyword>
<dbReference type="AlphaFoldDB" id="A0A448WNK9"/>
<organism evidence="1 2">
    <name type="scientific">Protopolystoma xenopodis</name>
    <dbReference type="NCBI Taxonomy" id="117903"/>
    <lineage>
        <taxon>Eukaryota</taxon>
        <taxon>Metazoa</taxon>
        <taxon>Spiralia</taxon>
        <taxon>Lophotrochozoa</taxon>
        <taxon>Platyhelminthes</taxon>
        <taxon>Monogenea</taxon>
        <taxon>Polyopisthocotylea</taxon>
        <taxon>Polystomatidea</taxon>
        <taxon>Polystomatidae</taxon>
        <taxon>Protopolystoma</taxon>
    </lineage>
</organism>
<evidence type="ECO:0000313" key="1">
    <source>
        <dbReference type="EMBL" id="VEL16308.1"/>
    </source>
</evidence>
<name>A0A448WNK9_9PLAT</name>
<comment type="caution">
    <text evidence="1">The sequence shown here is derived from an EMBL/GenBank/DDBJ whole genome shotgun (WGS) entry which is preliminary data.</text>
</comment>